<accession>A0A272EMW6</accession>
<feature type="transmembrane region" description="Helical" evidence="1">
    <location>
        <begin position="101"/>
        <end position="121"/>
    </location>
</feature>
<keyword evidence="1" id="KW-0472">Membrane</keyword>
<dbReference type="EMBL" id="NMRN01000084">
    <property type="protein sequence ID" value="PAS91454.1"/>
    <property type="molecule type" value="Genomic_DNA"/>
</dbReference>
<dbReference type="Proteomes" id="UP000216107">
    <property type="component" value="Unassembled WGS sequence"/>
</dbReference>
<protein>
    <recommendedName>
        <fullName evidence="2">Histidine kinase N-terminal 7TM region domain-containing protein</fullName>
    </recommendedName>
</protein>
<proteinExistence type="predicted"/>
<evidence type="ECO:0000313" key="5">
    <source>
        <dbReference type="Proteomes" id="UP000216107"/>
    </source>
</evidence>
<evidence type="ECO:0000313" key="6">
    <source>
        <dbReference type="Proteomes" id="UP000623509"/>
    </source>
</evidence>
<dbReference type="EMBL" id="MDUX01000082">
    <property type="protein sequence ID" value="KAF7597867.1"/>
    <property type="molecule type" value="Genomic_DNA"/>
</dbReference>
<feature type="domain" description="Histidine kinase N-terminal 7TM region" evidence="2">
    <location>
        <begin position="79"/>
        <end position="151"/>
    </location>
</feature>
<evidence type="ECO:0000313" key="3">
    <source>
        <dbReference type="EMBL" id="KAF7597867.1"/>
    </source>
</evidence>
<reference evidence="4 5" key="2">
    <citation type="submission" date="2017-07" db="EMBL/GenBank/DDBJ databases">
        <title>Candidatus Dactylopiibacterium carminicum, a nitrogen-fixing symbiont of the cochineal insect Dactylopius coccus and Dactylopius opuntiae (Hemiptera: Coccoidea: Dactylopiidae).</title>
        <authorList>
            <person name="Vera A."/>
        </authorList>
    </citation>
    <scope>NUCLEOTIDE SEQUENCE [LARGE SCALE GENOMIC DNA]</scope>
    <source>
        <strain evidence="4 5">NFDCM</strain>
    </source>
</reference>
<keyword evidence="1" id="KW-0812">Transmembrane</keyword>
<dbReference type="AlphaFoldDB" id="A0A272EMW6"/>
<sequence length="153" mass="16349">MPGNPRRRHCGARGDCGPCRAGGGLSHVLRTRQVLAGKAIFRCVCDEVLGVCRIVLAILDPFRSEVVDPVLLPSLSIYLFASAVLCAALVLHALRQPPTAFARHFAGLMLCSCLYALGYGLELGAADLVQARSALSLQYLALPFVPLCWVGLC</sequence>
<name>A0A272EMW6_9RHOO</name>
<evidence type="ECO:0000259" key="2">
    <source>
        <dbReference type="Pfam" id="PF16927"/>
    </source>
</evidence>
<evidence type="ECO:0000256" key="1">
    <source>
        <dbReference type="SAM" id="Phobius"/>
    </source>
</evidence>
<gene>
    <name evidence="3" type="ORF">BGI27_16410</name>
    <name evidence="4" type="ORF">CGU29_16365</name>
</gene>
<keyword evidence="6" id="KW-1185">Reference proteome</keyword>
<keyword evidence="1" id="KW-1133">Transmembrane helix</keyword>
<dbReference type="Pfam" id="PF16927">
    <property type="entry name" value="HisKA_7TM"/>
    <property type="match status" value="1"/>
</dbReference>
<organism evidence="4 5">
    <name type="scientific">Candidatus Dactylopiibacterium carminicum</name>
    <dbReference type="NCBI Taxonomy" id="857335"/>
    <lineage>
        <taxon>Bacteria</taxon>
        <taxon>Pseudomonadati</taxon>
        <taxon>Pseudomonadota</taxon>
        <taxon>Betaproteobacteria</taxon>
        <taxon>Rhodocyclales</taxon>
        <taxon>Rhodocyclaceae</taxon>
        <taxon>Candidatus Dactylopiibacterium</taxon>
    </lineage>
</organism>
<feature type="transmembrane region" description="Helical" evidence="1">
    <location>
        <begin position="39"/>
        <end position="59"/>
    </location>
</feature>
<reference evidence="3 6" key="1">
    <citation type="submission" date="2016-08" db="EMBL/GenBank/DDBJ databases">
        <title>Candidatus Dactylopiibacterium carminicum genome sequence.</title>
        <authorList>
            <person name="Ramirez-Puebla S.T."/>
            <person name="Ormeno-Orrillo E."/>
            <person name="Vera-Ponce De Leon A."/>
            <person name="Luis L."/>
            <person name="Sanchez-Flores A."/>
            <person name="Monica R."/>
            <person name="Martinez-Romero E."/>
        </authorList>
    </citation>
    <scope>NUCLEOTIDE SEQUENCE [LARGE SCALE GENOMIC DNA]</scope>
    <source>
        <strain evidence="3">END1</strain>
    </source>
</reference>
<dbReference type="InterPro" id="IPR031621">
    <property type="entry name" value="HisKA_7TM"/>
</dbReference>
<dbReference type="Proteomes" id="UP000623509">
    <property type="component" value="Unassembled WGS sequence"/>
</dbReference>
<feature type="transmembrane region" description="Helical" evidence="1">
    <location>
        <begin position="71"/>
        <end position="94"/>
    </location>
</feature>
<evidence type="ECO:0000313" key="4">
    <source>
        <dbReference type="EMBL" id="PAS91454.1"/>
    </source>
</evidence>
<comment type="caution">
    <text evidence="4">The sequence shown here is derived from an EMBL/GenBank/DDBJ whole genome shotgun (WGS) entry which is preliminary data.</text>
</comment>